<dbReference type="GO" id="GO:0016787">
    <property type="term" value="F:hydrolase activity"/>
    <property type="evidence" value="ECO:0007669"/>
    <property type="project" value="UniProtKB-KW"/>
</dbReference>
<dbReference type="AlphaFoldDB" id="A0A378WZK2"/>
<feature type="domain" description="SGNH hydrolase-type esterase" evidence="1">
    <location>
        <begin position="5"/>
        <end position="180"/>
    </location>
</feature>
<dbReference type="InterPro" id="IPR053140">
    <property type="entry name" value="GDSL_Rv0518-like"/>
</dbReference>
<proteinExistence type="predicted"/>
<protein>
    <submittedName>
        <fullName evidence="2">GDSL-like Lipase/Acylhydrolase</fullName>
    </submittedName>
</protein>
<dbReference type="PANTHER" id="PTHR43784">
    <property type="entry name" value="GDSL-LIKE LIPASE/ACYLHYDROLASE, PUTATIVE (AFU_ORTHOLOGUE AFUA_2G00820)-RELATED"/>
    <property type="match status" value="1"/>
</dbReference>
<dbReference type="EMBL" id="UGRU01000001">
    <property type="protein sequence ID" value="SUA45753.1"/>
    <property type="molecule type" value="Genomic_DNA"/>
</dbReference>
<reference evidence="2 3" key="1">
    <citation type="submission" date="2018-06" db="EMBL/GenBank/DDBJ databases">
        <authorList>
            <consortium name="Pathogen Informatics"/>
            <person name="Doyle S."/>
        </authorList>
    </citation>
    <scope>NUCLEOTIDE SEQUENCE [LARGE SCALE GENOMIC DNA]</scope>
    <source>
        <strain evidence="2 3">NCTC13184</strain>
    </source>
</reference>
<accession>A0A378WZK2</accession>
<dbReference type="PANTHER" id="PTHR43784:SF2">
    <property type="entry name" value="GDSL-LIKE LIPASE_ACYLHYDROLASE, PUTATIVE (AFU_ORTHOLOGUE AFUA_2G00820)-RELATED"/>
    <property type="match status" value="1"/>
</dbReference>
<evidence type="ECO:0000313" key="2">
    <source>
        <dbReference type="EMBL" id="SUA45753.1"/>
    </source>
</evidence>
<dbReference type="InterPro" id="IPR013830">
    <property type="entry name" value="SGNH_hydro"/>
</dbReference>
<evidence type="ECO:0000259" key="1">
    <source>
        <dbReference type="Pfam" id="PF13472"/>
    </source>
</evidence>
<dbReference type="RefSeq" id="WP_227995127.1">
    <property type="nucleotide sequence ID" value="NZ_JAJFOE010000001.1"/>
</dbReference>
<sequence>MVDRNVRYPDFLQRRLDSAGAPFTVLDAGISGNRVTRAGFIPQFGPAAVDRVQRDVIDQAGVTDAIILEGLNDLGIPIGASYDDVVAGYTDLITRLHVAGVKVHLATILPAANALTDGILTLPNADTTRQRINTWIRGQHLSDTVIDLDAAVRDPAAPNTLARALAGPDNLHPSPAGYRAMADAIDLTSFRGGCR</sequence>
<gene>
    <name evidence="2" type="ORF">NCTC13184_04277</name>
</gene>
<dbReference type="SUPFAM" id="SSF52266">
    <property type="entry name" value="SGNH hydrolase"/>
    <property type="match status" value="1"/>
</dbReference>
<evidence type="ECO:0000313" key="3">
    <source>
        <dbReference type="Proteomes" id="UP000255082"/>
    </source>
</evidence>
<dbReference type="Proteomes" id="UP000255082">
    <property type="component" value="Unassembled WGS sequence"/>
</dbReference>
<dbReference type="Gene3D" id="3.40.50.1110">
    <property type="entry name" value="SGNH hydrolase"/>
    <property type="match status" value="1"/>
</dbReference>
<name>A0A378WZK2_9NOCA</name>
<dbReference type="Pfam" id="PF13472">
    <property type="entry name" value="Lipase_GDSL_2"/>
    <property type="match status" value="1"/>
</dbReference>
<dbReference type="InterPro" id="IPR036514">
    <property type="entry name" value="SGNH_hydro_sf"/>
</dbReference>
<organism evidence="2 3">
    <name type="scientific">Nocardia africana</name>
    <dbReference type="NCBI Taxonomy" id="134964"/>
    <lineage>
        <taxon>Bacteria</taxon>
        <taxon>Bacillati</taxon>
        <taxon>Actinomycetota</taxon>
        <taxon>Actinomycetes</taxon>
        <taxon>Mycobacteriales</taxon>
        <taxon>Nocardiaceae</taxon>
        <taxon>Nocardia</taxon>
    </lineage>
</organism>
<keyword evidence="2" id="KW-0378">Hydrolase</keyword>